<keyword evidence="12" id="KW-1015">Disulfide bond</keyword>
<evidence type="ECO:0000256" key="2">
    <source>
        <dbReference type="ARBA" id="ARBA00004569"/>
    </source>
</evidence>
<proteinExistence type="inferred from homology"/>
<keyword evidence="9" id="KW-0249">Electron transport</keyword>
<accession>A0AAD7UH30</accession>
<keyword evidence="7" id="KW-0679">Respiratory chain</keyword>
<keyword evidence="14" id="KW-1185">Reference proteome</keyword>
<dbReference type="InterPro" id="IPR008698">
    <property type="entry name" value="NDUB7"/>
</dbReference>
<evidence type="ECO:0000256" key="7">
    <source>
        <dbReference type="ARBA" id="ARBA00022660"/>
    </source>
</evidence>
<keyword evidence="8" id="KW-0999">Mitochondrion inner membrane</keyword>
<reference evidence="13" key="1">
    <citation type="submission" date="2023-01" db="EMBL/GenBank/DDBJ databases">
        <title>Metagenome sequencing of chrysophaentin producing Chrysophaeum taylorii.</title>
        <authorList>
            <person name="Davison J."/>
            <person name="Bewley C."/>
        </authorList>
    </citation>
    <scope>NUCLEOTIDE SEQUENCE</scope>
    <source>
        <strain evidence="13">NIES-1699</strain>
    </source>
</reference>
<evidence type="ECO:0000256" key="5">
    <source>
        <dbReference type="ARBA" id="ARBA00018677"/>
    </source>
</evidence>
<protein>
    <recommendedName>
        <fullName evidence="5">NADH dehydrogenase [ubiquinone] 1 beta subcomplex subunit 7</fullName>
    </recommendedName>
</protein>
<dbReference type="PANTHER" id="PTHR20900:SF0">
    <property type="entry name" value="NADH DEHYDROGENASE [UBIQUINONE] 1 BETA SUBCOMPLEX SUBUNIT 7"/>
    <property type="match status" value="1"/>
</dbReference>
<gene>
    <name evidence="13" type="ORF">CTAYLR_002349</name>
</gene>
<sequence length="80" mass="9284">MGGSRQQATPEEMAEAKIPIALRDACAHLLIPLNKCRRKNYYVPWECSHERHEYEKCQYVEWLKRSKDAKIAAAAKLDSH</sequence>
<keyword evidence="10" id="KW-0496">Mitochondrion</keyword>
<evidence type="ECO:0000256" key="6">
    <source>
        <dbReference type="ARBA" id="ARBA00022448"/>
    </source>
</evidence>
<evidence type="ECO:0000256" key="8">
    <source>
        <dbReference type="ARBA" id="ARBA00022792"/>
    </source>
</evidence>
<keyword evidence="6" id="KW-0813">Transport</keyword>
<comment type="subcellular location">
    <subcellularLocation>
        <location evidence="3">Mitochondrion inner membrane</location>
        <topology evidence="3">Peripheral membrane protein</topology>
    </subcellularLocation>
    <subcellularLocation>
        <location evidence="2">Mitochondrion intermembrane space</location>
    </subcellularLocation>
</comment>
<evidence type="ECO:0000313" key="13">
    <source>
        <dbReference type="EMBL" id="KAJ8605360.1"/>
    </source>
</evidence>
<organism evidence="13 14">
    <name type="scientific">Chrysophaeum taylorii</name>
    <dbReference type="NCBI Taxonomy" id="2483200"/>
    <lineage>
        <taxon>Eukaryota</taxon>
        <taxon>Sar</taxon>
        <taxon>Stramenopiles</taxon>
        <taxon>Ochrophyta</taxon>
        <taxon>Pelagophyceae</taxon>
        <taxon>Pelagomonadales</taxon>
        <taxon>Pelagomonadaceae</taxon>
        <taxon>Chrysophaeum</taxon>
    </lineage>
</organism>
<evidence type="ECO:0000256" key="10">
    <source>
        <dbReference type="ARBA" id="ARBA00023128"/>
    </source>
</evidence>
<keyword evidence="11" id="KW-0472">Membrane</keyword>
<evidence type="ECO:0000256" key="11">
    <source>
        <dbReference type="ARBA" id="ARBA00023136"/>
    </source>
</evidence>
<comment type="caution">
    <text evidence="13">The sequence shown here is derived from an EMBL/GenBank/DDBJ whole genome shotgun (WGS) entry which is preliminary data.</text>
</comment>
<name>A0AAD7UH30_9STRA</name>
<dbReference type="EMBL" id="JAQMWT010000316">
    <property type="protein sequence ID" value="KAJ8605360.1"/>
    <property type="molecule type" value="Genomic_DNA"/>
</dbReference>
<evidence type="ECO:0000256" key="4">
    <source>
        <dbReference type="ARBA" id="ARBA00008006"/>
    </source>
</evidence>
<dbReference type="GO" id="GO:0005758">
    <property type="term" value="C:mitochondrial intermembrane space"/>
    <property type="evidence" value="ECO:0007669"/>
    <property type="project" value="UniProtKB-SubCell"/>
</dbReference>
<dbReference type="PANTHER" id="PTHR20900">
    <property type="entry name" value="NADH:UBIQUINONE OXIDOREDUCTASE B18-LIKE SUBUNIT"/>
    <property type="match status" value="1"/>
</dbReference>
<dbReference type="Pfam" id="PF05676">
    <property type="entry name" value="NDUF_B7"/>
    <property type="match status" value="1"/>
</dbReference>
<evidence type="ECO:0000256" key="3">
    <source>
        <dbReference type="ARBA" id="ARBA00004637"/>
    </source>
</evidence>
<dbReference type="GO" id="GO:0005743">
    <property type="term" value="C:mitochondrial inner membrane"/>
    <property type="evidence" value="ECO:0007669"/>
    <property type="project" value="UniProtKB-SubCell"/>
</dbReference>
<evidence type="ECO:0000313" key="14">
    <source>
        <dbReference type="Proteomes" id="UP001230188"/>
    </source>
</evidence>
<comment type="function">
    <text evidence="1">Accessory subunit of the mitochondrial membrane respiratory chain NADH dehydrogenase (Complex I), that is believed not to be involved in catalysis. Complex I functions in the transfer of electrons from NADH to the respiratory chain. The immediate electron acceptor for the enzyme is believed to be ubiquinone.</text>
</comment>
<evidence type="ECO:0000256" key="9">
    <source>
        <dbReference type="ARBA" id="ARBA00022982"/>
    </source>
</evidence>
<dbReference type="Proteomes" id="UP001230188">
    <property type="component" value="Unassembled WGS sequence"/>
</dbReference>
<evidence type="ECO:0000256" key="1">
    <source>
        <dbReference type="ARBA" id="ARBA00003195"/>
    </source>
</evidence>
<comment type="similarity">
    <text evidence="4">Belongs to the complex I NDUFB7 subunit family.</text>
</comment>
<evidence type="ECO:0000256" key="12">
    <source>
        <dbReference type="ARBA" id="ARBA00023157"/>
    </source>
</evidence>
<dbReference type="AlphaFoldDB" id="A0AAD7UH30"/>